<comment type="similarity">
    <text evidence="2">Belongs to the ISY1 family.</text>
</comment>
<feature type="compositionally biased region" description="Basic and acidic residues" evidence="7">
    <location>
        <begin position="283"/>
        <end position="292"/>
    </location>
</feature>
<dbReference type="GO" id="GO:0071014">
    <property type="term" value="C:post-mRNA release spliceosomal complex"/>
    <property type="evidence" value="ECO:0007669"/>
    <property type="project" value="UniProtKB-ARBA"/>
</dbReference>
<dbReference type="AlphaFoldDB" id="A0A0P1BJ48"/>
<keyword evidence="9" id="KW-1185">Reference proteome</keyword>
<evidence type="ECO:0000256" key="1">
    <source>
        <dbReference type="ARBA" id="ARBA00004123"/>
    </source>
</evidence>
<evidence type="ECO:0000256" key="4">
    <source>
        <dbReference type="ARBA" id="ARBA00022728"/>
    </source>
</evidence>
<dbReference type="Gene3D" id="1.10.287.660">
    <property type="entry name" value="Helix hairpin bin"/>
    <property type="match status" value="1"/>
</dbReference>
<dbReference type="EMBL" id="CCYA01000278">
    <property type="protein sequence ID" value="CEH16053.1"/>
    <property type="molecule type" value="Genomic_DNA"/>
</dbReference>
<organism evidence="8 9">
    <name type="scientific">Ceraceosorus bombacis</name>
    <dbReference type="NCBI Taxonomy" id="401625"/>
    <lineage>
        <taxon>Eukaryota</taxon>
        <taxon>Fungi</taxon>
        <taxon>Dikarya</taxon>
        <taxon>Basidiomycota</taxon>
        <taxon>Ustilaginomycotina</taxon>
        <taxon>Exobasidiomycetes</taxon>
        <taxon>Ceraceosorales</taxon>
        <taxon>Ceraceosoraceae</taxon>
        <taxon>Ceraceosorus</taxon>
    </lineage>
</organism>
<dbReference type="InterPro" id="IPR009360">
    <property type="entry name" value="Isy1"/>
</dbReference>
<protein>
    <submittedName>
        <fullName evidence="8">mRNA splicing factor</fullName>
    </submittedName>
</protein>
<comment type="subcellular location">
    <subcellularLocation>
        <location evidence="1">Nucleus</location>
    </subcellularLocation>
</comment>
<evidence type="ECO:0000256" key="2">
    <source>
        <dbReference type="ARBA" id="ARBA00007002"/>
    </source>
</evidence>
<dbReference type="OrthoDB" id="1739576at2759"/>
<dbReference type="Pfam" id="PF06246">
    <property type="entry name" value="Isy1"/>
    <property type="match status" value="1"/>
</dbReference>
<evidence type="ECO:0000313" key="9">
    <source>
        <dbReference type="Proteomes" id="UP000054845"/>
    </source>
</evidence>
<name>A0A0P1BJ48_9BASI</name>
<keyword evidence="5" id="KW-0508">mRNA splicing</keyword>
<dbReference type="GO" id="GO:0000974">
    <property type="term" value="C:Prp19 complex"/>
    <property type="evidence" value="ECO:0007669"/>
    <property type="project" value="UniProtKB-ARBA"/>
</dbReference>
<dbReference type="Proteomes" id="UP000054845">
    <property type="component" value="Unassembled WGS sequence"/>
</dbReference>
<evidence type="ECO:0000256" key="6">
    <source>
        <dbReference type="ARBA" id="ARBA00023242"/>
    </source>
</evidence>
<dbReference type="PANTHER" id="PTHR13021">
    <property type="entry name" value="PRE-MRNA-SPLICING FACTOR ISY1"/>
    <property type="match status" value="1"/>
</dbReference>
<sequence length="374" mass="41140">MARNKEKAQSMLHRFREAQAIELGLGSGATGRGPGTGDRRPRLASSVKTLKECEKWRSEVLREISRKVSKIQDFGLTDYEVRDLNDEINKLIREKGHWESQIVNLGGANYRRGVPKMLDDSGKEVPGTRGYKYFGRAKDLPGVKELLSRTQAAEDEAESYRVSRYRRFLNQPGSYYGDDDEEDYPSAGGSNLLEEERKAEEARWREGWADLLETLDEEMPNDGVSAIPGLPSQRPKRWKDIISAGGLQASPATLAEESTSTEGAASARGKRSTAGRPSASGEKGGKRAKGEDGAPLDGSEAIAEKTQDVEMAGAGAEISARPPEQAITANDAFFDLLSALDKDELKTPSVPDRGAIEQLLLRQRKRALREQYIG</sequence>
<reference evidence="8 9" key="1">
    <citation type="submission" date="2014-09" db="EMBL/GenBank/DDBJ databases">
        <authorList>
            <person name="Magalhaes I.L.F."/>
            <person name="Oliveira U."/>
            <person name="Santos F.R."/>
            <person name="Vidigal T.H.D.A."/>
            <person name="Brescovit A.D."/>
            <person name="Santos A.J."/>
        </authorList>
    </citation>
    <scope>NUCLEOTIDE SEQUENCE [LARGE SCALE GENOMIC DNA]</scope>
</reference>
<dbReference type="SUPFAM" id="SSF140102">
    <property type="entry name" value="ISY1 domain-like"/>
    <property type="match status" value="1"/>
</dbReference>
<keyword evidence="4" id="KW-0747">Spliceosome</keyword>
<proteinExistence type="inferred from homology"/>
<keyword evidence="6" id="KW-0539">Nucleus</keyword>
<keyword evidence="3" id="KW-0507">mRNA processing</keyword>
<feature type="region of interest" description="Disordered" evidence="7">
    <location>
        <begin position="249"/>
        <end position="300"/>
    </location>
</feature>
<dbReference type="InterPro" id="IPR037200">
    <property type="entry name" value="Isy1_sf"/>
</dbReference>
<evidence type="ECO:0000256" key="3">
    <source>
        <dbReference type="ARBA" id="ARBA00022664"/>
    </source>
</evidence>
<evidence type="ECO:0000256" key="5">
    <source>
        <dbReference type="ARBA" id="ARBA00023187"/>
    </source>
</evidence>
<feature type="region of interest" description="Disordered" evidence="7">
    <location>
        <begin position="23"/>
        <end position="44"/>
    </location>
</feature>
<evidence type="ECO:0000256" key="7">
    <source>
        <dbReference type="SAM" id="MobiDB-lite"/>
    </source>
</evidence>
<evidence type="ECO:0000313" key="8">
    <source>
        <dbReference type="EMBL" id="CEH16053.1"/>
    </source>
</evidence>
<dbReference type="FunFam" id="1.10.287.660:FF:000001">
    <property type="entry name" value="pre-mRNA-splicing factor ISY1 homolog"/>
    <property type="match status" value="1"/>
</dbReference>
<dbReference type="GO" id="GO:0000350">
    <property type="term" value="P:generation of catalytic spliceosome for second transesterification step"/>
    <property type="evidence" value="ECO:0007669"/>
    <property type="project" value="InterPro"/>
</dbReference>
<dbReference type="InterPro" id="IPR029012">
    <property type="entry name" value="Helix_hairpin_bin_sf"/>
</dbReference>
<feature type="compositionally biased region" description="Gly residues" evidence="7">
    <location>
        <begin position="25"/>
        <end position="36"/>
    </location>
</feature>
<dbReference type="STRING" id="401625.A0A0P1BJ48"/>
<accession>A0A0P1BJ48</accession>